<dbReference type="SUPFAM" id="SSF109854">
    <property type="entry name" value="DinB/YfiT-like putative metalloenzymes"/>
    <property type="match status" value="1"/>
</dbReference>
<comment type="caution">
    <text evidence="1">The sequence shown here is derived from an EMBL/GenBank/DDBJ whole genome shotgun (WGS) entry which is preliminary data.</text>
</comment>
<dbReference type="OrthoDB" id="4548523at2"/>
<dbReference type="AlphaFoldDB" id="A0A066YVG1"/>
<keyword evidence="2" id="KW-1185">Reference proteome</keyword>
<evidence type="ECO:0000313" key="1">
    <source>
        <dbReference type="EMBL" id="KDN83979.1"/>
    </source>
</evidence>
<dbReference type="EMBL" id="JNBY01000093">
    <property type="protein sequence ID" value="KDN83979.1"/>
    <property type="molecule type" value="Genomic_DNA"/>
</dbReference>
<dbReference type="RefSeq" id="WP_035864151.1">
    <property type="nucleotide sequence ID" value="NZ_KK853997.1"/>
</dbReference>
<sequence length="173" mass="18921">MVTPLPELTGERADLLAALDKHRGFLRYTVRGLTDNQAAEHPTVSALTLGGLIKHVAGVEERWMRFAVGGAEAMRAEGAPEDAEAWANQFRMLPGETLDVLLERYRAVAEHTDNLVATLDLDAAHALPSAPWFEPGASWTVRRVLLHVIAETSQHAGHADILRETLDGQRTMG</sequence>
<dbReference type="InterPro" id="IPR034660">
    <property type="entry name" value="DinB/YfiT-like"/>
</dbReference>
<dbReference type="Gene3D" id="1.20.120.450">
    <property type="entry name" value="dinb family like domain"/>
    <property type="match status" value="1"/>
</dbReference>
<dbReference type="eggNOG" id="COG2318">
    <property type="taxonomic scope" value="Bacteria"/>
</dbReference>
<dbReference type="Pfam" id="PF04978">
    <property type="entry name" value="MST"/>
    <property type="match status" value="1"/>
</dbReference>
<protein>
    <recommendedName>
        <fullName evidence="3">Mini-circle protein</fullName>
    </recommendedName>
</protein>
<evidence type="ECO:0008006" key="3">
    <source>
        <dbReference type="Google" id="ProtNLM"/>
    </source>
</evidence>
<dbReference type="InterPro" id="IPR007061">
    <property type="entry name" value="MST-like"/>
</dbReference>
<accession>A0A066YVG1</accession>
<reference evidence="1 2" key="1">
    <citation type="submission" date="2014-05" db="EMBL/GenBank/DDBJ databases">
        <title>Draft Genome Sequence of Kitasatospora cheerisanensis KCTC 2395.</title>
        <authorList>
            <person name="Nam D.H."/>
        </authorList>
    </citation>
    <scope>NUCLEOTIDE SEQUENCE [LARGE SCALE GENOMIC DNA]</scope>
    <source>
        <strain evidence="1 2">KCTC 2395</strain>
    </source>
</reference>
<organism evidence="1 2">
    <name type="scientific">Kitasatospora cheerisanensis KCTC 2395</name>
    <dbReference type="NCBI Taxonomy" id="1348663"/>
    <lineage>
        <taxon>Bacteria</taxon>
        <taxon>Bacillati</taxon>
        <taxon>Actinomycetota</taxon>
        <taxon>Actinomycetes</taxon>
        <taxon>Kitasatosporales</taxon>
        <taxon>Streptomycetaceae</taxon>
        <taxon>Kitasatospora</taxon>
    </lineage>
</organism>
<dbReference type="PATRIC" id="fig|1348663.4.peg.3629"/>
<dbReference type="Proteomes" id="UP000027178">
    <property type="component" value="Unassembled WGS sequence"/>
</dbReference>
<evidence type="ECO:0000313" key="2">
    <source>
        <dbReference type="Proteomes" id="UP000027178"/>
    </source>
</evidence>
<proteinExistence type="predicted"/>
<dbReference type="HOGENOM" id="CLU_097062_1_0_11"/>
<gene>
    <name evidence="1" type="ORF">KCH_37700</name>
</gene>
<name>A0A066YVG1_9ACTN</name>